<evidence type="ECO:0000313" key="4">
    <source>
        <dbReference type="EMBL" id="KHN72010.1"/>
    </source>
</evidence>
<sequence>MLSTIILTLLAIHTAHGHVCFHCVSYAHFLSPTLRRQLGAQSDVFHWPIDASSPNCGAPSKADHEVQAHICTKHNLCVTLSPNTANVSFVVRGCLEQVLVTKLRIDNRLLHDGCYIVHSKPIYRGESSLDYVICVCSSDYCNNDTQSAYVELERPLSEDVVVELVEQDRIEPYDLAEARKLVPKSSNKPRSSSLLSAIIVPLEHFPQPSSSSLRHRPPKLIMPQQRATATANNEASCNIAPLSPSVRLPAAFVFPKVIISIENPLRQISMKLMRSSEAVKSLLHICSTSRFSLLLTQLPNYQFTSLSE</sequence>
<keyword evidence="1 3" id="KW-0732">Signal</keyword>
<organism evidence="4 5">
    <name type="scientific">Toxocara canis</name>
    <name type="common">Canine roundworm</name>
    <dbReference type="NCBI Taxonomy" id="6265"/>
    <lineage>
        <taxon>Eukaryota</taxon>
        <taxon>Metazoa</taxon>
        <taxon>Ecdysozoa</taxon>
        <taxon>Nematoda</taxon>
        <taxon>Chromadorea</taxon>
        <taxon>Rhabditida</taxon>
        <taxon>Spirurina</taxon>
        <taxon>Ascaridomorpha</taxon>
        <taxon>Ascaridoidea</taxon>
        <taxon>Toxocaridae</taxon>
        <taxon>Toxocara</taxon>
    </lineage>
</organism>
<evidence type="ECO:0000256" key="3">
    <source>
        <dbReference type="SAM" id="SignalP"/>
    </source>
</evidence>
<accession>A0A0B2USX1</accession>
<dbReference type="Pfam" id="PF17064">
    <property type="entry name" value="QVR"/>
    <property type="match status" value="1"/>
</dbReference>
<dbReference type="GO" id="GO:0030431">
    <property type="term" value="P:sleep"/>
    <property type="evidence" value="ECO:0007669"/>
    <property type="project" value="InterPro"/>
</dbReference>
<evidence type="ECO:0000256" key="2">
    <source>
        <dbReference type="ARBA" id="ARBA00023180"/>
    </source>
</evidence>
<keyword evidence="5" id="KW-1185">Reference proteome</keyword>
<dbReference type="OrthoDB" id="5858637at2759"/>
<keyword evidence="2" id="KW-0325">Glycoprotein</keyword>
<proteinExistence type="predicted"/>
<dbReference type="Proteomes" id="UP000031036">
    <property type="component" value="Unassembled WGS sequence"/>
</dbReference>
<dbReference type="AlphaFoldDB" id="A0A0B2USX1"/>
<reference evidence="4 5" key="1">
    <citation type="submission" date="2014-11" db="EMBL/GenBank/DDBJ databases">
        <title>Genetic blueprint of the zoonotic pathogen Toxocara canis.</title>
        <authorList>
            <person name="Zhu X.-Q."/>
            <person name="Korhonen P.K."/>
            <person name="Cai H."/>
            <person name="Young N.D."/>
            <person name="Nejsum P."/>
            <person name="von Samson-Himmelstjerna G."/>
            <person name="Boag P.R."/>
            <person name="Tan P."/>
            <person name="Li Q."/>
            <person name="Min J."/>
            <person name="Yang Y."/>
            <person name="Wang X."/>
            <person name="Fang X."/>
            <person name="Hall R.S."/>
            <person name="Hofmann A."/>
            <person name="Sternberg P.W."/>
            <person name="Jex A.R."/>
            <person name="Gasser R.B."/>
        </authorList>
    </citation>
    <scope>NUCLEOTIDE SEQUENCE [LARGE SCALE GENOMIC DNA]</scope>
    <source>
        <strain evidence="4">PN_DK_2014</strain>
    </source>
</reference>
<gene>
    <name evidence="4" type="ORF">Tcan_04974</name>
</gene>
<dbReference type="EMBL" id="JPKZ01004120">
    <property type="protein sequence ID" value="KHN72010.1"/>
    <property type="molecule type" value="Genomic_DNA"/>
</dbReference>
<dbReference type="GO" id="GO:0032222">
    <property type="term" value="P:regulation of synaptic transmission, cholinergic"/>
    <property type="evidence" value="ECO:0007669"/>
    <property type="project" value="InterPro"/>
</dbReference>
<protein>
    <submittedName>
        <fullName evidence="4">Uncharacterized protein</fullName>
    </submittedName>
</protein>
<feature type="chain" id="PRO_5002077571" evidence="3">
    <location>
        <begin position="18"/>
        <end position="308"/>
    </location>
</feature>
<comment type="caution">
    <text evidence="4">The sequence shown here is derived from an EMBL/GenBank/DDBJ whole genome shotgun (WGS) entry which is preliminary data.</text>
</comment>
<dbReference type="InterPro" id="IPR031424">
    <property type="entry name" value="QVR-like"/>
</dbReference>
<dbReference type="STRING" id="6265.A0A0B2USX1"/>
<feature type="signal peptide" evidence="3">
    <location>
        <begin position="1"/>
        <end position="17"/>
    </location>
</feature>
<evidence type="ECO:0000256" key="1">
    <source>
        <dbReference type="ARBA" id="ARBA00022729"/>
    </source>
</evidence>
<name>A0A0B2USX1_TOXCA</name>
<evidence type="ECO:0000313" key="5">
    <source>
        <dbReference type="Proteomes" id="UP000031036"/>
    </source>
</evidence>